<dbReference type="Pfam" id="PF01292">
    <property type="entry name" value="Ni_hydr_CYTB"/>
    <property type="match status" value="1"/>
</dbReference>
<feature type="transmembrane region" description="Helical" evidence="6">
    <location>
        <begin position="239"/>
        <end position="260"/>
    </location>
</feature>
<dbReference type="EMBL" id="JAILXK010000002">
    <property type="protein sequence ID" value="MBY4638054.1"/>
    <property type="molecule type" value="Genomic_DNA"/>
</dbReference>
<name>A0ABS7MGB0_9SPHN</name>
<dbReference type="InterPro" id="IPR011577">
    <property type="entry name" value="Cyt_b561_bac/Ni-Hgenase"/>
</dbReference>
<keyword evidence="2" id="KW-1003">Cell membrane</keyword>
<dbReference type="PANTHER" id="PTHR30485">
    <property type="entry name" value="NI/FE-HYDROGENASE 1 B-TYPE CYTOCHROME SUBUNIT"/>
    <property type="match status" value="1"/>
</dbReference>
<dbReference type="SUPFAM" id="SSF81342">
    <property type="entry name" value="Transmembrane di-heme cytochromes"/>
    <property type="match status" value="1"/>
</dbReference>
<accession>A0ABS7MGB0</accession>
<sequence>MADATPPAAPAAPAAPPPKRVYRHRLPARIWHWTNAVTLLVLLMSGLMIFNAHPRLYWGQYGANHDPAWLVIGATEDSGFLRVGSLRVETTGVLGRWTDSAGVEKTWAFPGWATIPTRYSLADGRRWHLFFAWVLAISLTLYMLWTVFGGHLRKDLHVRRAEWSPRHIWHDIKEHARLRFPTGEAAARYNILQKLSYIGVIFVLLPLMIATGLTMSPGMNAAAPWMLDLFGGRQSARSIHFIAAWALVAFFLVHIAMVLLAGPVNEIRSMVTGWFRLPEPKDVKDMGA</sequence>
<feature type="transmembrane region" description="Helical" evidence="6">
    <location>
        <begin position="197"/>
        <end position="219"/>
    </location>
</feature>
<dbReference type="PANTHER" id="PTHR30485:SF1">
    <property type="entry name" value="CYTOCHROME YDHU-RELATED"/>
    <property type="match status" value="1"/>
</dbReference>
<evidence type="ECO:0000256" key="2">
    <source>
        <dbReference type="ARBA" id="ARBA00022475"/>
    </source>
</evidence>
<comment type="subcellular location">
    <subcellularLocation>
        <location evidence="1">Cell membrane</location>
        <topology evidence="1">Multi-pass membrane protein</topology>
    </subcellularLocation>
</comment>
<evidence type="ECO:0000256" key="4">
    <source>
        <dbReference type="ARBA" id="ARBA00022989"/>
    </source>
</evidence>
<dbReference type="Proteomes" id="UP001166571">
    <property type="component" value="Unassembled WGS sequence"/>
</dbReference>
<evidence type="ECO:0000313" key="9">
    <source>
        <dbReference type="Proteomes" id="UP001166571"/>
    </source>
</evidence>
<reference evidence="8" key="1">
    <citation type="submission" date="2021-08" db="EMBL/GenBank/DDBJ databases">
        <title>Sphingopyxis panaciterrulae sp. nov., isolated from the surface water of the Yellow Sea.</title>
        <authorList>
            <person name="Gao Z."/>
            <person name="Zhang D."/>
            <person name="Zhang A."/>
        </authorList>
    </citation>
    <scope>NUCLEOTIDE SEQUENCE</scope>
    <source>
        <strain evidence="8">XHP0097</strain>
    </source>
</reference>
<evidence type="ECO:0000259" key="7">
    <source>
        <dbReference type="Pfam" id="PF01292"/>
    </source>
</evidence>
<dbReference type="InterPro" id="IPR016174">
    <property type="entry name" value="Di-haem_cyt_TM"/>
</dbReference>
<feature type="domain" description="Cytochrome b561 bacterial/Ni-hydrogenase" evidence="7">
    <location>
        <begin position="23"/>
        <end position="273"/>
    </location>
</feature>
<feature type="transmembrane region" description="Helical" evidence="6">
    <location>
        <begin position="30"/>
        <end position="50"/>
    </location>
</feature>
<keyword evidence="5 6" id="KW-0472">Membrane</keyword>
<dbReference type="Gene3D" id="1.20.950.20">
    <property type="entry name" value="Transmembrane di-heme cytochromes, Chain C"/>
    <property type="match status" value="1"/>
</dbReference>
<feature type="transmembrane region" description="Helical" evidence="6">
    <location>
        <begin position="130"/>
        <end position="150"/>
    </location>
</feature>
<dbReference type="InterPro" id="IPR051542">
    <property type="entry name" value="Hydrogenase_cytochrome"/>
</dbReference>
<protein>
    <submittedName>
        <fullName evidence="8">Cytochrome b/b6 domain-containing protein</fullName>
    </submittedName>
</protein>
<dbReference type="RefSeq" id="WP_201927858.1">
    <property type="nucleotide sequence ID" value="NZ_JAERPO010000002.1"/>
</dbReference>
<organism evidence="8 9">
    <name type="scientific">Sphingopyxis jiangsuensis</name>
    <dbReference type="NCBI Taxonomy" id="2871171"/>
    <lineage>
        <taxon>Bacteria</taxon>
        <taxon>Pseudomonadati</taxon>
        <taxon>Pseudomonadota</taxon>
        <taxon>Alphaproteobacteria</taxon>
        <taxon>Sphingomonadales</taxon>
        <taxon>Sphingomonadaceae</taxon>
        <taxon>Sphingopyxis</taxon>
    </lineage>
</organism>
<evidence type="ECO:0000313" key="8">
    <source>
        <dbReference type="EMBL" id="MBY4638054.1"/>
    </source>
</evidence>
<evidence type="ECO:0000256" key="6">
    <source>
        <dbReference type="SAM" id="Phobius"/>
    </source>
</evidence>
<evidence type="ECO:0000256" key="3">
    <source>
        <dbReference type="ARBA" id="ARBA00022692"/>
    </source>
</evidence>
<evidence type="ECO:0000256" key="1">
    <source>
        <dbReference type="ARBA" id="ARBA00004651"/>
    </source>
</evidence>
<proteinExistence type="predicted"/>
<keyword evidence="9" id="KW-1185">Reference proteome</keyword>
<evidence type="ECO:0000256" key="5">
    <source>
        <dbReference type="ARBA" id="ARBA00023136"/>
    </source>
</evidence>
<keyword evidence="3 6" id="KW-0812">Transmembrane</keyword>
<keyword evidence="4 6" id="KW-1133">Transmembrane helix</keyword>
<gene>
    <name evidence="8" type="ORF">K5P26_12970</name>
</gene>
<comment type="caution">
    <text evidence="8">The sequence shown here is derived from an EMBL/GenBank/DDBJ whole genome shotgun (WGS) entry which is preliminary data.</text>
</comment>